<evidence type="ECO:0000313" key="3">
    <source>
        <dbReference type="Proteomes" id="UP000325577"/>
    </source>
</evidence>
<organism evidence="2 3">
    <name type="scientific">Nyssa sinensis</name>
    <dbReference type="NCBI Taxonomy" id="561372"/>
    <lineage>
        <taxon>Eukaryota</taxon>
        <taxon>Viridiplantae</taxon>
        <taxon>Streptophyta</taxon>
        <taxon>Embryophyta</taxon>
        <taxon>Tracheophyta</taxon>
        <taxon>Spermatophyta</taxon>
        <taxon>Magnoliopsida</taxon>
        <taxon>eudicotyledons</taxon>
        <taxon>Gunneridae</taxon>
        <taxon>Pentapetalae</taxon>
        <taxon>asterids</taxon>
        <taxon>Cornales</taxon>
        <taxon>Nyssaceae</taxon>
        <taxon>Nyssa</taxon>
    </lineage>
</organism>
<evidence type="ECO:0000256" key="1">
    <source>
        <dbReference type="SAM" id="MobiDB-lite"/>
    </source>
</evidence>
<feature type="compositionally biased region" description="Basic and acidic residues" evidence="1">
    <location>
        <begin position="112"/>
        <end position="123"/>
    </location>
</feature>
<name>A0A5J5A1M7_9ASTE</name>
<sequence>MAATEDMLVGEEVQWWRVGSKTTNSHSALLIKLHFPNYEMHVSNSHGFSTATKGDVQHYGRSNTQEALGCDRGSFQGRKKGESADGAALFCQAICGNSGLPNKATHGGNPLDKARNQGCDRRSSQGSKEGVQSEAMCGNNVGAIGEQSLDKTLNQGGDVRAVQGMSTSQKGVFSDLAALGSCGSKGPSHKPKNGGKEGLLNKVEVGAEIMEPSGQQHSV</sequence>
<dbReference type="AlphaFoldDB" id="A0A5J5A1M7"/>
<feature type="region of interest" description="Disordered" evidence="1">
    <location>
        <begin position="106"/>
        <end position="134"/>
    </location>
</feature>
<dbReference type="EMBL" id="CM018047">
    <property type="protein sequence ID" value="KAA8524189.1"/>
    <property type="molecule type" value="Genomic_DNA"/>
</dbReference>
<accession>A0A5J5A1M7</accession>
<gene>
    <name evidence="2" type="ORF">F0562_010380</name>
</gene>
<evidence type="ECO:0000313" key="2">
    <source>
        <dbReference type="EMBL" id="KAA8524189.1"/>
    </source>
</evidence>
<reference evidence="2 3" key="1">
    <citation type="submission" date="2019-09" db="EMBL/GenBank/DDBJ databases">
        <title>A chromosome-level genome assembly of the Chinese tupelo Nyssa sinensis.</title>
        <authorList>
            <person name="Yang X."/>
            <person name="Kang M."/>
            <person name="Yang Y."/>
            <person name="Xiong H."/>
            <person name="Wang M."/>
            <person name="Zhang Z."/>
            <person name="Wang Z."/>
            <person name="Wu H."/>
            <person name="Ma T."/>
            <person name="Liu J."/>
            <person name="Xi Z."/>
        </authorList>
    </citation>
    <scope>NUCLEOTIDE SEQUENCE [LARGE SCALE GENOMIC DNA]</scope>
    <source>
        <strain evidence="2">J267</strain>
        <tissue evidence="2">Leaf</tissue>
    </source>
</reference>
<keyword evidence="3" id="KW-1185">Reference proteome</keyword>
<proteinExistence type="predicted"/>
<dbReference type="Proteomes" id="UP000325577">
    <property type="component" value="Linkage Group LG4"/>
</dbReference>
<protein>
    <submittedName>
        <fullName evidence="2">Uncharacterized protein</fullName>
    </submittedName>
</protein>